<reference evidence="3 4" key="1">
    <citation type="submission" date="2018-09" db="EMBL/GenBank/DDBJ databases">
        <title>Genome sequencing of strain 1JSPR-7.</title>
        <authorList>
            <person name="Heo J."/>
            <person name="Kim S.-J."/>
            <person name="Kwon S.-W."/>
        </authorList>
    </citation>
    <scope>NUCLEOTIDE SEQUENCE [LARGE SCALE GENOMIC DNA]</scope>
    <source>
        <strain evidence="3 4">1JSPR-7</strain>
    </source>
</reference>
<dbReference type="PROSITE" id="PS50943">
    <property type="entry name" value="HTH_CROC1"/>
    <property type="match status" value="1"/>
</dbReference>
<dbReference type="EMBL" id="CP032627">
    <property type="protein sequence ID" value="AYG01786.1"/>
    <property type="molecule type" value="Genomic_DNA"/>
</dbReference>
<dbReference type="AlphaFoldDB" id="A0A387BLA1"/>
<organism evidence="3 4">
    <name type="scientific">Lactococcus allomyrinae</name>
    <dbReference type="NCBI Taxonomy" id="2419773"/>
    <lineage>
        <taxon>Bacteria</taxon>
        <taxon>Bacillati</taxon>
        <taxon>Bacillota</taxon>
        <taxon>Bacilli</taxon>
        <taxon>Lactobacillales</taxon>
        <taxon>Streptococcaceae</taxon>
        <taxon>Lactococcus</taxon>
    </lineage>
</organism>
<dbReference type="RefSeq" id="WP_120773155.1">
    <property type="nucleotide sequence ID" value="NZ_CP032627.1"/>
</dbReference>
<dbReference type="InterPro" id="IPR001387">
    <property type="entry name" value="Cro/C1-type_HTH"/>
</dbReference>
<dbReference type="PANTHER" id="PTHR46558:SF4">
    <property type="entry name" value="DNA-BIDING PHAGE PROTEIN"/>
    <property type="match status" value="1"/>
</dbReference>
<dbReference type="Proteomes" id="UP000269374">
    <property type="component" value="Chromosome"/>
</dbReference>
<dbReference type="GO" id="GO:0003677">
    <property type="term" value="F:DNA binding"/>
    <property type="evidence" value="ECO:0007669"/>
    <property type="project" value="UniProtKB-KW"/>
</dbReference>
<dbReference type="KEGG" id="lact:D7I46_12415"/>
<protein>
    <submittedName>
        <fullName evidence="3">XRE family transcriptional regulator</fullName>
    </submittedName>
</protein>
<dbReference type="Pfam" id="PF01381">
    <property type="entry name" value="HTH_3"/>
    <property type="match status" value="1"/>
</dbReference>
<evidence type="ECO:0000313" key="4">
    <source>
        <dbReference type="Proteomes" id="UP000269374"/>
    </source>
</evidence>
<dbReference type="SUPFAM" id="SSF47413">
    <property type="entry name" value="lambda repressor-like DNA-binding domains"/>
    <property type="match status" value="1"/>
</dbReference>
<gene>
    <name evidence="3" type="ORF">D7I46_12415</name>
</gene>
<dbReference type="InterPro" id="IPR010982">
    <property type="entry name" value="Lambda_DNA-bd_dom_sf"/>
</dbReference>
<evidence type="ECO:0000256" key="1">
    <source>
        <dbReference type="ARBA" id="ARBA00023125"/>
    </source>
</evidence>
<dbReference type="OrthoDB" id="9805856at2"/>
<evidence type="ECO:0000313" key="3">
    <source>
        <dbReference type="EMBL" id="AYG01786.1"/>
    </source>
</evidence>
<keyword evidence="4" id="KW-1185">Reference proteome</keyword>
<proteinExistence type="predicted"/>
<sequence>MENEFDKIEPIIESIVLGKVIKEYRKASGWSQSKLADKLFFTKSTVCDWEKGRTEPNFETLTKLIKLLHIDVIKLFGLLSILSLLGDDLVEFLF</sequence>
<accession>A0A387BLA1</accession>
<dbReference type="PANTHER" id="PTHR46558">
    <property type="entry name" value="TRACRIPTIONAL REGULATORY PROTEIN-RELATED-RELATED"/>
    <property type="match status" value="1"/>
</dbReference>
<evidence type="ECO:0000259" key="2">
    <source>
        <dbReference type="PROSITE" id="PS50943"/>
    </source>
</evidence>
<feature type="domain" description="HTH cro/C1-type" evidence="2">
    <location>
        <begin position="21"/>
        <end position="75"/>
    </location>
</feature>
<name>A0A387BLA1_9LACT</name>
<keyword evidence="1" id="KW-0238">DNA-binding</keyword>
<dbReference type="SMART" id="SM00530">
    <property type="entry name" value="HTH_XRE"/>
    <property type="match status" value="1"/>
</dbReference>
<dbReference type="CDD" id="cd00093">
    <property type="entry name" value="HTH_XRE"/>
    <property type="match status" value="1"/>
</dbReference>
<dbReference type="Gene3D" id="1.10.260.40">
    <property type="entry name" value="lambda repressor-like DNA-binding domains"/>
    <property type="match status" value="1"/>
</dbReference>